<dbReference type="Gene3D" id="3.30.559.10">
    <property type="entry name" value="Chloramphenicol acetyltransferase-like domain"/>
    <property type="match status" value="2"/>
</dbReference>
<keyword evidence="1" id="KW-0808">Transferase</keyword>
<organism evidence="2 3">
    <name type="scientific">Quercus lobata</name>
    <name type="common">Valley oak</name>
    <dbReference type="NCBI Taxonomy" id="97700"/>
    <lineage>
        <taxon>Eukaryota</taxon>
        <taxon>Viridiplantae</taxon>
        <taxon>Streptophyta</taxon>
        <taxon>Embryophyta</taxon>
        <taxon>Tracheophyta</taxon>
        <taxon>Spermatophyta</taxon>
        <taxon>Magnoliopsida</taxon>
        <taxon>eudicotyledons</taxon>
        <taxon>Gunneridae</taxon>
        <taxon>Pentapetalae</taxon>
        <taxon>rosids</taxon>
        <taxon>fabids</taxon>
        <taxon>Fagales</taxon>
        <taxon>Fagaceae</taxon>
        <taxon>Quercus</taxon>
    </lineage>
</organism>
<reference evidence="2 3" key="1">
    <citation type="journal article" date="2016" name="G3 (Bethesda)">
        <title>First Draft Assembly and Annotation of the Genome of a California Endemic Oak Quercus lobata Nee (Fagaceae).</title>
        <authorList>
            <person name="Sork V.L."/>
            <person name="Fitz-Gibbon S.T."/>
            <person name="Puiu D."/>
            <person name="Crepeau M."/>
            <person name="Gugger P.F."/>
            <person name="Sherman R."/>
            <person name="Stevens K."/>
            <person name="Langley C.H."/>
            <person name="Pellegrini M."/>
            <person name="Salzberg S.L."/>
        </authorList>
    </citation>
    <scope>NUCLEOTIDE SEQUENCE [LARGE SCALE GENOMIC DNA]</scope>
    <source>
        <strain evidence="2 3">cv. SW786</strain>
    </source>
</reference>
<dbReference type="GO" id="GO:0016740">
    <property type="term" value="F:transferase activity"/>
    <property type="evidence" value="ECO:0007669"/>
    <property type="project" value="UniProtKB-KW"/>
</dbReference>
<dbReference type="Pfam" id="PF02458">
    <property type="entry name" value="Transferase"/>
    <property type="match status" value="2"/>
</dbReference>
<dbReference type="InterPro" id="IPR023213">
    <property type="entry name" value="CAT-like_dom_sf"/>
</dbReference>
<dbReference type="InParanoid" id="A0A7N2M175"/>
<dbReference type="EnsemblPlants" id="QL06p040805:mrna">
    <property type="protein sequence ID" value="QL06p040805:mrna"/>
    <property type="gene ID" value="QL06p040805"/>
</dbReference>
<keyword evidence="3" id="KW-1185">Reference proteome</keyword>
<dbReference type="PANTHER" id="PTHR31896">
    <property type="entry name" value="FAMILY REGULATORY PROTEIN, PUTATIVE (AFU_ORTHOLOGUE AFUA_3G14730)-RELATED"/>
    <property type="match status" value="1"/>
</dbReference>
<proteinExistence type="predicted"/>
<dbReference type="InterPro" id="IPR051283">
    <property type="entry name" value="Sec_Metabolite_Acyltrans"/>
</dbReference>
<dbReference type="Gramene" id="QL06p040805:mrna">
    <property type="protein sequence ID" value="QL06p040805:mrna"/>
    <property type="gene ID" value="QL06p040805"/>
</dbReference>
<evidence type="ECO:0000313" key="2">
    <source>
        <dbReference type="EnsemblPlants" id="QL06p040805:mrna"/>
    </source>
</evidence>
<dbReference type="OMA" id="WRINNTI"/>
<evidence type="ECO:0000313" key="3">
    <source>
        <dbReference type="Proteomes" id="UP000594261"/>
    </source>
</evidence>
<sequence length="275" mass="31077">MVGYIQRGLLFVKPTSSQEKQLDEENNMIDHLASSFSRALDIFYPLAGRLAMIENNEDDTASFFIDCNNQGAQFVHAAADGITVADILEPIDDPQIVDSLLLMNNVLNYEGISTPIAGRARSHLCKQWWVFWRSMPRSRCLDSDEKVWCIIGLGTRHRMQPPLPKQNFWNAVHGELVTSTARELIEHGLGWAGWRINNTITSKTTQEVRKYLDDWVKNPKVVNQSPLTSASLLILGSSPWFDIYGNDFGWGKPVAQRGSGHEFDGMLVVSWEGRR</sequence>
<reference evidence="2" key="2">
    <citation type="submission" date="2021-01" db="UniProtKB">
        <authorList>
            <consortium name="EnsemblPlants"/>
        </authorList>
    </citation>
    <scope>IDENTIFICATION</scope>
</reference>
<dbReference type="EMBL" id="LRBV02000006">
    <property type="status" value="NOT_ANNOTATED_CDS"/>
    <property type="molecule type" value="Genomic_DNA"/>
</dbReference>
<evidence type="ECO:0000256" key="1">
    <source>
        <dbReference type="ARBA" id="ARBA00022679"/>
    </source>
</evidence>
<dbReference type="AlphaFoldDB" id="A0A7N2M175"/>
<dbReference type="Proteomes" id="UP000594261">
    <property type="component" value="Chromosome 6"/>
</dbReference>
<protein>
    <submittedName>
        <fullName evidence="2">Uncharacterized protein</fullName>
    </submittedName>
</protein>
<name>A0A7N2M175_QUELO</name>
<dbReference type="PANTHER" id="PTHR31896:SF39">
    <property type="entry name" value="PROTEIN ENHANCED PSEUDOMONAS SUSCEPTIBILITY 1-LIKE"/>
    <property type="match status" value="1"/>
</dbReference>
<accession>A0A7N2M175</accession>